<gene>
    <name evidence="2" type="ORF">KR50_10570</name>
</gene>
<dbReference type="PATRIC" id="fig|220754.4.peg.1077"/>
<feature type="transmembrane region" description="Helical" evidence="1">
    <location>
        <begin position="51"/>
        <end position="69"/>
    </location>
</feature>
<dbReference type="EMBL" id="JXRR01000008">
    <property type="protein sequence ID" value="KIL51177.1"/>
    <property type="molecule type" value="Genomic_DNA"/>
</dbReference>
<keyword evidence="1" id="KW-1133">Transmembrane helix</keyword>
<keyword evidence="3" id="KW-1185">Reference proteome</keyword>
<protein>
    <submittedName>
        <fullName evidence="2">Uncharacterized protein</fullName>
    </submittedName>
</protein>
<dbReference type="RefSeq" id="WP_041055641.1">
    <property type="nucleotide sequence ID" value="NZ_JXRR01000008.1"/>
</dbReference>
<comment type="caution">
    <text evidence="2">The sequence shown here is derived from an EMBL/GenBank/DDBJ whole genome shotgun (WGS) entry which is preliminary data.</text>
</comment>
<feature type="transmembrane region" description="Helical" evidence="1">
    <location>
        <begin position="30"/>
        <end position="46"/>
    </location>
</feature>
<evidence type="ECO:0000256" key="1">
    <source>
        <dbReference type="SAM" id="Phobius"/>
    </source>
</evidence>
<sequence>MNKTKTSLLFFIAGVLLWLIKITFGLETAIWLTFVLGAAGLIFAVAGRNLILILCNAALMSSVFILMAVENFTG</sequence>
<evidence type="ECO:0000313" key="2">
    <source>
        <dbReference type="EMBL" id="KIL51177.1"/>
    </source>
</evidence>
<reference evidence="2 3" key="1">
    <citation type="submission" date="2015-01" db="EMBL/GenBank/DDBJ databases">
        <title>Jeotgalibacillus campisalis genome sequencing.</title>
        <authorList>
            <person name="Goh K.M."/>
            <person name="Chan K.-G."/>
            <person name="Yaakop A.S."/>
            <person name="Ee R."/>
            <person name="Gan H.M."/>
            <person name="Chan C.S."/>
        </authorList>
    </citation>
    <scope>NUCLEOTIDE SEQUENCE [LARGE SCALE GENOMIC DNA]</scope>
    <source>
        <strain evidence="2 3">SF-57</strain>
    </source>
</reference>
<evidence type="ECO:0000313" key="3">
    <source>
        <dbReference type="Proteomes" id="UP000031972"/>
    </source>
</evidence>
<keyword evidence="1" id="KW-0472">Membrane</keyword>
<name>A0A0C2VQJ2_9BACL</name>
<organism evidence="2 3">
    <name type="scientific">Jeotgalibacillus campisalis</name>
    <dbReference type="NCBI Taxonomy" id="220754"/>
    <lineage>
        <taxon>Bacteria</taxon>
        <taxon>Bacillati</taxon>
        <taxon>Bacillota</taxon>
        <taxon>Bacilli</taxon>
        <taxon>Bacillales</taxon>
        <taxon>Caryophanaceae</taxon>
        <taxon>Jeotgalibacillus</taxon>
    </lineage>
</organism>
<dbReference type="Proteomes" id="UP000031972">
    <property type="component" value="Unassembled WGS sequence"/>
</dbReference>
<keyword evidence="1" id="KW-0812">Transmembrane</keyword>
<accession>A0A0C2VQJ2</accession>
<dbReference type="OrthoDB" id="2455536at2"/>
<feature type="transmembrane region" description="Helical" evidence="1">
    <location>
        <begin position="7"/>
        <end position="24"/>
    </location>
</feature>
<dbReference type="AlphaFoldDB" id="A0A0C2VQJ2"/>
<proteinExistence type="predicted"/>